<feature type="transmembrane region" description="Helical" evidence="1">
    <location>
        <begin position="74"/>
        <end position="93"/>
    </location>
</feature>
<gene>
    <name evidence="2" type="ORF">M0811_13873</name>
</gene>
<organism evidence="2 3">
    <name type="scientific">Anaeramoeba ignava</name>
    <name type="common">Anaerobic marine amoeba</name>
    <dbReference type="NCBI Taxonomy" id="1746090"/>
    <lineage>
        <taxon>Eukaryota</taxon>
        <taxon>Metamonada</taxon>
        <taxon>Anaeramoebidae</taxon>
        <taxon>Anaeramoeba</taxon>
    </lineage>
</organism>
<feature type="transmembrane region" description="Helical" evidence="1">
    <location>
        <begin position="113"/>
        <end position="134"/>
    </location>
</feature>
<feature type="transmembrane region" description="Helical" evidence="1">
    <location>
        <begin position="39"/>
        <end position="62"/>
    </location>
</feature>
<proteinExistence type="predicted"/>
<dbReference type="Proteomes" id="UP001149090">
    <property type="component" value="Unassembled WGS sequence"/>
</dbReference>
<accession>A0A9Q0LY02</accession>
<keyword evidence="1" id="KW-0472">Membrane</keyword>
<keyword evidence="1" id="KW-1133">Transmembrane helix</keyword>
<dbReference type="AlphaFoldDB" id="A0A9Q0LY02"/>
<evidence type="ECO:0000256" key="1">
    <source>
        <dbReference type="SAM" id="Phobius"/>
    </source>
</evidence>
<reference evidence="2" key="1">
    <citation type="submission" date="2022-10" db="EMBL/GenBank/DDBJ databases">
        <title>Novel sulphate-reducing endosymbionts in the free-living metamonad Anaeramoeba.</title>
        <authorList>
            <person name="Jerlstrom-Hultqvist J."/>
            <person name="Cepicka I."/>
            <person name="Gallot-Lavallee L."/>
            <person name="Salas-Leiva D."/>
            <person name="Curtis B.A."/>
            <person name="Zahonova K."/>
            <person name="Pipaliya S."/>
            <person name="Dacks J."/>
            <person name="Roger A.J."/>
        </authorList>
    </citation>
    <scope>NUCLEOTIDE SEQUENCE</scope>
    <source>
        <strain evidence="2">BMAN</strain>
    </source>
</reference>
<name>A0A9Q0LY02_ANAIG</name>
<sequence>MAGGIVFQFICQLICTSAIVIPSMVVASQDKNLTCEHPLWAWVLTCNITLLGMAAIYSLVLLWDNPSFQRAASIIYLLGMLFILIWAIIGLVWSTGENKSKCGKLSTVTLGESAFFISFTGLICIIMCVGLICYQKVQFFKDFQNPKLLI</sequence>
<keyword evidence="1" id="KW-0812">Transmembrane</keyword>
<feature type="transmembrane region" description="Helical" evidence="1">
    <location>
        <begin position="7"/>
        <end position="27"/>
    </location>
</feature>
<comment type="caution">
    <text evidence="2">The sequence shown here is derived from an EMBL/GenBank/DDBJ whole genome shotgun (WGS) entry which is preliminary data.</text>
</comment>
<protein>
    <submittedName>
        <fullName evidence="2">Uncharacterized protein</fullName>
    </submittedName>
</protein>
<dbReference type="EMBL" id="JAPDFW010000004">
    <property type="protein sequence ID" value="KAJ5080689.1"/>
    <property type="molecule type" value="Genomic_DNA"/>
</dbReference>
<keyword evidence="3" id="KW-1185">Reference proteome</keyword>
<evidence type="ECO:0000313" key="2">
    <source>
        <dbReference type="EMBL" id="KAJ5080689.1"/>
    </source>
</evidence>
<evidence type="ECO:0000313" key="3">
    <source>
        <dbReference type="Proteomes" id="UP001149090"/>
    </source>
</evidence>